<accession>A0AA38YUL4</accession>
<gene>
    <name evidence="7" type="ORF">PVL29_021992</name>
</gene>
<dbReference type="GO" id="GO:0003735">
    <property type="term" value="F:structural constituent of ribosome"/>
    <property type="evidence" value="ECO:0007669"/>
    <property type="project" value="InterPro"/>
</dbReference>
<proteinExistence type="inferred from homology"/>
<comment type="similarity">
    <text evidence="1 4">Belongs to the eukaryotic ribosomal protein eL19 family.</text>
</comment>
<dbReference type="Gene3D" id="1.10.1200.240">
    <property type="match status" value="1"/>
</dbReference>
<dbReference type="GO" id="GO:0022625">
    <property type="term" value="C:cytosolic large ribosomal subunit"/>
    <property type="evidence" value="ECO:0007669"/>
    <property type="project" value="InterPro"/>
</dbReference>
<keyword evidence="2 4" id="KW-0689">Ribosomal protein</keyword>
<sequence>MASMKLQKRLAACLLHCGQGKVWLDPNDISNISLANSRTDIRKLVKDGFIIKKPSKTHSRGRARRSLEGRAKGRHSGEGKRKGTREARLPSKVVWMRKMRVLRRLLRKYRELEKIDRHVYHEMYMKAKGNTFKNKRTLMETIHKLKAERAREKVISHQFEAKRKVAIHHRRWSVNTNECKLFPGRRAKGWKQNGKIKNKKEKKGKNLKFSYLICHGKHEGKYNIMRIM</sequence>
<protein>
    <recommendedName>
        <fullName evidence="4">Ribosomal protein L19</fullName>
    </recommendedName>
</protein>
<comment type="caution">
    <text evidence="7">The sequence shown here is derived from an EMBL/GenBank/DDBJ whole genome shotgun (WGS) entry which is preliminary data.</text>
</comment>
<dbReference type="GO" id="GO:0003729">
    <property type="term" value="F:mRNA binding"/>
    <property type="evidence" value="ECO:0007669"/>
    <property type="project" value="UniProtKB-ARBA"/>
</dbReference>
<evidence type="ECO:0000256" key="2">
    <source>
        <dbReference type="ARBA" id="ARBA00022980"/>
    </source>
</evidence>
<evidence type="ECO:0000256" key="1">
    <source>
        <dbReference type="ARBA" id="ARBA00011082"/>
    </source>
</evidence>
<organism evidence="7 8">
    <name type="scientific">Vitis rotundifolia</name>
    <name type="common">Muscadine grape</name>
    <dbReference type="NCBI Taxonomy" id="103349"/>
    <lineage>
        <taxon>Eukaryota</taxon>
        <taxon>Viridiplantae</taxon>
        <taxon>Streptophyta</taxon>
        <taxon>Embryophyta</taxon>
        <taxon>Tracheophyta</taxon>
        <taxon>Spermatophyta</taxon>
        <taxon>Magnoliopsida</taxon>
        <taxon>eudicotyledons</taxon>
        <taxon>Gunneridae</taxon>
        <taxon>Pentapetalae</taxon>
        <taxon>rosids</taxon>
        <taxon>Vitales</taxon>
        <taxon>Vitaceae</taxon>
        <taxon>Viteae</taxon>
        <taxon>Vitis</taxon>
    </lineage>
</organism>
<reference evidence="7 8" key="1">
    <citation type="journal article" date="2023" name="BMC Biotechnol.">
        <title>Vitis rotundifolia cv Carlos genome sequencing.</title>
        <authorList>
            <person name="Huff M."/>
            <person name="Hulse-Kemp A."/>
            <person name="Scheffler B."/>
            <person name="Youngblood R."/>
            <person name="Simpson S."/>
            <person name="Babiker E."/>
            <person name="Staton M."/>
        </authorList>
    </citation>
    <scope>NUCLEOTIDE SEQUENCE [LARGE SCALE GENOMIC DNA]</scope>
    <source>
        <tissue evidence="7">Leaf</tissue>
    </source>
</reference>
<evidence type="ECO:0000313" key="8">
    <source>
        <dbReference type="Proteomes" id="UP001168098"/>
    </source>
</evidence>
<dbReference type="Pfam" id="PF25476">
    <property type="entry name" value="Ribosomal_L19e_C"/>
    <property type="match status" value="1"/>
</dbReference>
<keyword evidence="8" id="KW-1185">Reference proteome</keyword>
<dbReference type="PANTHER" id="PTHR10722">
    <property type="entry name" value="60S RIBOSOMAL PROTEIN L19"/>
    <property type="match status" value="1"/>
</dbReference>
<dbReference type="Pfam" id="PF01280">
    <property type="entry name" value="Ribosomal_L19e"/>
    <property type="match status" value="1"/>
</dbReference>
<dbReference type="NCBIfam" id="NF006343">
    <property type="entry name" value="PRK08570.1"/>
    <property type="match status" value="1"/>
</dbReference>
<dbReference type="InterPro" id="IPR023638">
    <property type="entry name" value="Ribosomal_eL19_CS"/>
</dbReference>
<dbReference type="SMART" id="SM01416">
    <property type="entry name" value="Ribosomal_L19e"/>
    <property type="match status" value="1"/>
</dbReference>
<evidence type="ECO:0000256" key="5">
    <source>
        <dbReference type="SAM" id="MobiDB-lite"/>
    </source>
</evidence>
<dbReference type="SUPFAM" id="SSF48140">
    <property type="entry name" value="Ribosomal protein L19 (L19e)"/>
    <property type="match status" value="1"/>
</dbReference>
<evidence type="ECO:0000259" key="6">
    <source>
        <dbReference type="SMART" id="SM01416"/>
    </source>
</evidence>
<dbReference type="InterPro" id="IPR000196">
    <property type="entry name" value="Ribosomal_eL19_dom"/>
</dbReference>
<dbReference type="Gene3D" id="1.10.1650.10">
    <property type="match status" value="1"/>
</dbReference>
<name>A0AA38YUL4_VITRO</name>
<dbReference type="InterPro" id="IPR039547">
    <property type="entry name" value="Ribosomal_eL19"/>
</dbReference>
<dbReference type="GO" id="GO:0006412">
    <property type="term" value="P:translation"/>
    <property type="evidence" value="ECO:0007669"/>
    <property type="project" value="InterPro"/>
</dbReference>
<dbReference type="CDD" id="cd01417">
    <property type="entry name" value="Ribosomal_L19e_E"/>
    <property type="match status" value="1"/>
</dbReference>
<dbReference type="InterPro" id="IPR015972">
    <property type="entry name" value="Ribosomal_eL19_dom1"/>
</dbReference>
<keyword evidence="3 4" id="KW-0687">Ribonucleoprotein</keyword>
<feature type="domain" description="Large ribosomal subunit protein eL19" evidence="6">
    <location>
        <begin position="3"/>
        <end position="146"/>
    </location>
</feature>
<dbReference type="Proteomes" id="UP001168098">
    <property type="component" value="Unassembled WGS sequence"/>
</dbReference>
<evidence type="ECO:0000256" key="4">
    <source>
        <dbReference type="RuleBase" id="RU000574"/>
    </source>
</evidence>
<dbReference type="EMBL" id="JARBHA010000017">
    <property type="protein sequence ID" value="KAJ9676754.1"/>
    <property type="molecule type" value="Genomic_DNA"/>
</dbReference>
<evidence type="ECO:0000256" key="3">
    <source>
        <dbReference type="ARBA" id="ARBA00023274"/>
    </source>
</evidence>
<dbReference type="AlphaFoldDB" id="A0AA38YUL4"/>
<dbReference type="PROSITE" id="PS00526">
    <property type="entry name" value="RIBOSOMAL_L19E"/>
    <property type="match status" value="1"/>
</dbReference>
<dbReference type="HAMAP" id="MF_01475">
    <property type="entry name" value="Ribosomal_eL19"/>
    <property type="match status" value="1"/>
</dbReference>
<feature type="region of interest" description="Disordered" evidence="5">
    <location>
        <begin position="52"/>
        <end position="86"/>
    </location>
</feature>
<dbReference type="InterPro" id="IPR035970">
    <property type="entry name" value="60S_ribosomal_eL19_sf"/>
</dbReference>
<dbReference type="InterPro" id="IPR057259">
    <property type="entry name" value="Ribosomal_L19e"/>
</dbReference>
<feature type="compositionally biased region" description="Basic and acidic residues" evidence="5">
    <location>
        <begin position="65"/>
        <end position="86"/>
    </location>
</feature>
<dbReference type="InterPro" id="IPR033935">
    <property type="entry name" value="Ribosomal_eL19_euk"/>
</dbReference>
<feature type="compositionally biased region" description="Basic residues" evidence="5">
    <location>
        <begin position="53"/>
        <end position="64"/>
    </location>
</feature>
<dbReference type="FunFam" id="1.10.1200.240:FF:000001">
    <property type="entry name" value="Ribosomal protein L19"/>
    <property type="match status" value="1"/>
</dbReference>
<dbReference type="InterPro" id="IPR057260">
    <property type="entry name" value="Ribosomal_L19e_C"/>
</dbReference>
<evidence type="ECO:0000313" key="7">
    <source>
        <dbReference type="EMBL" id="KAJ9676754.1"/>
    </source>
</evidence>
<dbReference type="FunFam" id="1.10.1650.10:FF:000001">
    <property type="entry name" value="Ribosomal protein L19"/>
    <property type="match status" value="1"/>
</dbReference>